<evidence type="ECO:0000313" key="10">
    <source>
        <dbReference type="Proteomes" id="UP000243884"/>
    </source>
</evidence>
<gene>
    <name evidence="9" type="ORF">SAMN04487984_1207</name>
</gene>
<dbReference type="OrthoDB" id="5137249at2"/>
<protein>
    <submittedName>
        <fullName evidence="9">Putative ABC transport system permease protein</fullName>
    </submittedName>
</protein>
<evidence type="ECO:0000259" key="8">
    <source>
        <dbReference type="Pfam" id="PF02687"/>
    </source>
</evidence>
<feature type="compositionally biased region" description="Acidic residues" evidence="6">
    <location>
        <begin position="339"/>
        <end position="353"/>
    </location>
</feature>
<evidence type="ECO:0000256" key="4">
    <source>
        <dbReference type="ARBA" id="ARBA00022989"/>
    </source>
</evidence>
<feature type="domain" description="ABC3 transporter permease C-terminal" evidence="8">
    <location>
        <begin position="787"/>
        <end position="904"/>
    </location>
</feature>
<evidence type="ECO:0000313" key="9">
    <source>
        <dbReference type="EMBL" id="SMC44757.1"/>
    </source>
</evidence>
<feature type="transmembrane region" description="Helical" evidence="7">
    <location>
        <begin position="386"/>
        <end position="407"/>
    </location>
</feature>
<dbReference type="PANTHER" id="PTHR30287:SF1">
    <property type="entry name" value="INNER MEMBRANE PROTEIN"/>
    <property type="match status" value="1"/>
</dbReference>
<feature type="transmembrane region" description="Helical" evidence="7">
    <location>
        <begin position="878"/>
        <end position="897"/>
    </location>
</feature>
<keyword evidence="10" id="KW-1185">Reference proteome</keyword>
<evidence type="ECO:0000256" key="2">
    <source>
        <dbReference type="ARBA" id="ARBA00022475"/>
    </source>
</evidence>
<feature type="transmembrane region" description="Helical" evidence="7">
    <location>
        <begin position="474"/>
        <end position="499"/>
    </location>
</feature>
<evidence type="ECO:0000256" key="7">
    <source>
        <dbReference type="SAM" id="Phobius"/>
    </source>
</evidence>
<keyword evidence="5 7" id="KW-0472">Membrane</keyword>
<organism evidence="9 10">
    <name type="scientific">Aerococcus suis</name>
    <dbReference type="NCBI Taxonomy" id="371602"/>
    <lineage>
        <taxon>Bacteria</taxon>
        <taxon>Bacillati</taxon>
        <taxon>Bacillota</taxon>
        <taxon>Bacilli</taxon>
        <taxon>Lactobacillales</taxon>
        <taxon>Aerococcaceae</taxon>
        <taxon>Aerococcus</taxon>
    </lineage>
</organism>
<feature type="region of interest" description="Disordered" evidence="6">
    <location>
        <begin position="244"/>
        <end position="353"/>
    </location>
</feature>
<proteinExistence type="predicted"/>
<feature type="compositionally biased region" description="Basic and acidic residues" evidence="6">
    <location>
        <begin position="308"/>
        <end position="338"/>
    </location>
</feature>
<dbReference type="PANTHER" id="PTHR30287">
    <property type="entry name" value="MEMBRANE COMPONENT OF PREDICTED ABC SUPERFAMILY METABOLITE UPTAKE TRANSPORTER"/>
    <property type="match status" value="1"/>
</dbReference>
<dbReference type="RefSeq" id="WP_084099326.1">
    <property type="nucleotide sequence ID" value="NZ_FWXK01000006.1"/>
</dbReference>
<keyword evidence="3 7" id="KW-0812">Transmembrane</keyword>
<sequence>MSDKKIYWKDMRQAFTSSLGRFLSIFSLMMIGAIALIALKVTGPNLEQSAQNFIDDQNMFDLAVMSEYGITEDDLEDIKSLDGSTVEAGYFTDLTEKDTTNAVRVFSKPDKISQFEVIDGELPSKDNEIALAPTMQDDYDIGDEITFEQINDNNQDLLKGNTYKVTGFVNSSEIWDNESMGSSNAGSGELSGYGVVTPDAFDSEEYTIARLRVDDLRGKLYTSDEFSSKQKDLQKELEDKLADNGERRLNDIKSDIQDQIDDGKSDVKSAKKELKDNESKIKDAESKVEDGEKAVEAGLIQDPNQISELEKSKKDLDKSKKEFNDKKSDAESEIKDAEADIDDAEKEKDDLEEPEYTVYTPATIPGSDGYSTYDHAATAISSIGNIFPVVLYIVAAMVTFMTMTRFVDEERQHAGLFKALGYTNNQIIAKFVLYGLISSFLGTIVGILIGNYFVAPMIADVISQTTVIGETDLFFYPTYIIMTLVLALISAVLPAYLIARRELSKEPAFLMRPKPPVTGSNILLERISFIWERMSFTQKVTARNIFRYKQRMLMTIFGVAGAVALLFGGLGIRSSIAGVSDSQFGEIFKYDLIAVEAEDPSQDAKDEVDDLLNSDRVKEDLPVYQEATSQSIDGVTDDQDVTVIATGSDDFDQFVKLHDRDDDEKINLSDDGIVISEKLADLYDVEPGDNITFKLEDKDVEAKVADVTEMYTGHFIYMTDNYYEELTDKDFDTNAYLITLDNSDSDETEELSEEFLSLDGIQGVVQNTGLVKVLDSISGQLESVMLILIVISILLGVVILYNLTNINVAERKNELSTIKVLGFHSKEVTMYIYRETIILSIVGILVGLVAGRILHLVLLDVIGNEEIIFDPTVTTEVWATPIIAITLIIIVLGFLVYRRMKRINMLDAL</sequence>
<accession>A0A1W1Z8I7</accession>
<dbReference type="GO" id="GO:0005886">
    <property type="term" value="C:plasma membrane"/>
    <property type="evidence" value="ECO:0007669"/>
    <property type="project" value="UniProtKB-SubCell"/>
</dbReference>
<comment type="subcellular location">
    <subcellularLocation>
        <location evidence="1">Cell membrane</location>
        <topology evidence="1">Multi-pass membrane protein</topology>
    </subcellularLocation>
</comment>
<feature type="transmembrane region" description="Helical" evidence="7">
    <location>
        <begin position="21"/>
        <end position="39"/>
    </location>
</feature>
<feature type="transmembrane region" description="Helical" evidence="7">
    <location>
        <begin position="784"/>
        <end position="803"/>
    </location>
</feature>
<feature type="transmembrane region" description="Helical" evidence="7">
    <location>
        <begin position="428"/>
        <end position="454"/>
    </location>
</feature>
<feature type="transmembrane region" description="Helical" evidence="7">
    <location>
        <begin position="836"/>
        <end position="858"/>
    </location>
</feature>
<feature type="compositionally biased region" description="Basic and acidic residues" evidence="6">
    <location>
        <begin position="244"/>
        <end position="295"/>
    </location>
</feature>
<dbReference type="AlphaFoldDB" id="A0A1W1Z8I7"/>
<dbReference type="STRING" id="371602.SAMN04487984_1207"/>
<evidence type="ECO:0000256" key="1">
    <source>
        <dbReference type="ARBA" id="ARBA00004651"/>
    </source>
</evidence>
<dbReference type="InterPro" id="IPR038766">
    <property type="entry name" value="Membrane_comp_ABC_pdt"/>
</dbReference>
<keyword evidence="4 7" id="KW-1133">Transmembrane helix</keyword>
<dbReference type="InterPro" id="IPR003838">
    <property type="entry name" value="ABC3_permease_C"/>
</dbReference>
<evidence type="ECO:0000256" key="6">
    <source>
        <dbReference type="SAM" id="MobiDB-lite"/>
    </source>
</evidence>
<evidence type="ECO:0000256" key="3">
    <source>
        <dbReference type="ARBA" id="ARBA00022692"/>
    </source>
</evidence>
<dbReference type="EMBL" id="FWXK01000006">
    <property type="protein sequence ID" value="SMC44757.1"/>
    <property type="molecule type" value="Genomic_DNA"/>
</dbReference>
<name>A0A1W1Z8I7_9LACT</name>
<dbReference type="Proteomes" id="UP000243884">
    <property type="component" value="Unassembled WGS sequence"/>
</dbReference>
<feature type="transmembrane region" description="Helical" evidence="7">
    <location>
        <begin position="552"/>
        <end position="572"/>
    </location>
</feature>
<evidence type="ECO:0000256" key="5">
    <source>
        <dbReference type="ARBA" id="ARBA00023136"/>
    </source>
</evidence>
<reference evidence="10" key="1">
    <citation type="submission" date="2017-04" db="EMBL/GenBank/DDBJ databases">
        <authorList>
            <person name="Varghese N."/>
            <person name="Submissions S."/>
        </authorList>
    </citation>
    <scope>NUCLEOTIDE SEQUENCE [LARGE SCALE GENOMIC DNA]</scope>
    <source>
        <strain evidence="10">DSM 21500</strain>
    </source>
</reference>
<dbReference type="Pfam" id="PF02687">
    <property type="entry name" value="FtsX"/>
    <property type="match status" value="2"/>
</dbReference>
<feature type="domain" description="ABC3 transporter permease C-terminal" evidence="8">
    <location>
        <begin position="385"/>
        <end position="502"/>
    </location>
</feature>
<keyword evidence="2" id="KW-1003">Cell membrane</keyword>